<feature type="repeat" description="ANK" evidence="3">
    <location>
        <begin position="39"/>
        <end position="71"/>
    </location>
</feature>
<name>A0A8H5XU61_9HYPO</name>
<feature type="repeat" description="ANK" evidence="3">
    <location>
        <begin position="106"/>
        <end position="138"/>
    </location>
</feature>
<dbReference type="Proteomes" id="UP000544331">
    <property type="component" value="Unassembled WGS sequence"/>
</dbReference>
<comment type="caution">
    <text evidence="4">The sequence shown here is derived from an EMBL/GenBank/DDBJ whole genome shotgun (WGS) entry which is preliminary data.</text>
</comment>
<accession>A0A8H5XU61</accession>
<keyword evidence="2 3" id="KW-0040">ANK repeat</keyword>
<keyword evidence="1" id="KW-0677">Repeat</keyword>
<dbReference type="PROSITE" id="PS50297">
    <property type="entry name" value="ANK_REP_REGION"/>
    <property type="match status" value="1"/>
</dbReference>
<evidence type="ECO:0000313" key="4">
    <source>
        <dbReference type="EMBL" id="KAF5699676.1"/>
    </source>
</evidence>
<dbReference type="InterPro" id="IPR002110">
    <property type="entry name" value="Ankyrin_rpt"/>
</dbReference>
<dbReference type="Gene3D" id="1.25.40.20">
    <property type="entry name" value="Ankyrin repeat-containing domain"/>
    <property type="match status" value="2"/>
</dbReference>
<evidence type="ECO:0000313" key="5">
    <source>
        <dbReference type="Proteomes" id="UP000544331"/>
    </source>
</evidence>
<reference evidence="4 5" key="1">
    <citation type="submission" date="2020-05" db="EMBL/GenBank/DDBJ databases">
        <title>Identification and distribution of gene clusters putatively required for synthesis of sphingolipid metabolism inhibitors in phylogenetically diverse species of the filamentous fungus Fusarium.</title>
        <authorList>
            <person name="Kim H.-S."/>
            <person name="Busman M."/>
            <person name="Brown D.W."/>
            <person name="Divon H."/>
            <person name="Uhlig S."/>
            <person name="Proctor R.H."/>
        </authorList>
    </citation>
    <scope>NUCLEOTIDE SEQUENCE [LARGE SCALE GENOMIC DNA]</scope>
    <source>
        <strain evidence="4 5">NRRL 66235</strain>
    </source>
</reference>
<evidence type="ECO:0000256" key="1">
    <source>
        <dbReference type="ARBA" id="ARBA00022737"/>
    </source>
</evidence>
<dbReference type="AlphaFoldDB" id="A0A8H5XU61"/>
<dbReference type="Pfam" id="PF12796">
    <property type="entry name" value="Ank_2"/>
    <property type="match status" value="2"/>
</dbReference>
<dbReference type="OrthoDB" id="426293at2759"/>
<gene>
    <name evidence="4" type="ORF">FMUND_14637</name>
</gene>
<organism evidence="4 5">
    <name type="scientific">Fusarium mundagurra</name>
    <dbReference type="NCBI Taxonomy" id="1567541"/>
    <lineage>
        <taxon>Eukaryota</taxon>
        <taxon>Fungi</taxon>
        <taxon>Dikarya</taxon>
        <taxon>Ascomycota</taxon>
        <taxon>Pezizomycotina</taxon>
        <taxon>Sordariomycetes</taxon>
        <taxon>Hypocreomycetidae</taxon>
        <taxon>Hypocreales</taxon>
        <taxon>Nectriaceae</taxon>
        <taxon>Fusarium</taxon>
        <taxon>Fusarium fujikuroi species complex</taxon>
    </lineage>
</organism>
<dbReference type="InterPro" id="IPR036770">
    <property type="entry name" value="Ankyrin_rpt-contain_sf"/>
</dbReference>
<evidence type="ECO:0000256" key="3">
    <source>
        <dbReference type="PROSITE-ProRule" id="PRU00023"/>
    </source>
</evidence>
<protein>
    <submittedName>
        <fullName evidence="4">Ankyrin repeat-containing protein</fullName>
    </submittedName>
</protein>
<proteinExistence type="predicted"/>
<dbReference type="InterPro" id="IPR051631">
    <property type="entry name" value="Ankyrin-KH/SAM_domain"/>
</dbReference>
<dbReference type="SMART" id="SM00248">
    <property type="entry name" value="ANK"/>
    <property type="match status" value="6"/>
</dbReference>
<dbReference type="EMBL" id="JAAOAN010000785">
    <property type="protein sequence ID" value="KAF5699676.1"/>
    <property type="molecule type" value="Genomic_DNA"/>
</dbReference>
<sequence length="209" mass="22257">MPQQKGSALCTAASHGWSEIVLALLELGADADFAETTAEGKRALPYAAESGDTDTVAALLEGRASPTLLDNSLWIPLHYAADAGSLAVVKILLSIPEVVPDAKNDYGQTPLWRAAEKGQEAVVRLLAQEGSSRVNVDAGHVCDTTPLMNAVKEGHLGVVHLLPDMETVNPDAFDNDDGCSVLWYAANTGHEEITRWLLETSKVNVNAEN</sequence>
<keyword evidence="5" id="KW-1185">Reference proteome</keyword>
<dbReference type="PROSITE" id="PS50088">
    <property type="entry name" value="ANK_REPEAT"/>
    <property type="match status" value="2"/>
</dbReference>
<dbReference type="SUPFAM" id="SSF48403">
    <property type="entry name" value="Ankyrin repeat"/>
    <property type="match status" value="1"/>
</dbReference>
<dbReference type="PANTHER" id="PTHR23206:SF8">
    <property type="entry name" value="ANKYRIN REPEAT AND KH DOMAIN-CONTAINING 1"/>
    <property type="match status" value="1"/>
</dbReference>
<dbReference type="PANTHER" id="PTHR23206">
    <property type="entry name" value="MASK PROTEIN"/>
    <property type="match status" value="1"/>
</dbReference>
<evidence type="ECO:0000256" key="2">
    <source>
        <dbReference type="ARBA" id="ARBA00023043"/>
    </source>
</evidence>